<dbReference type="Pfam" id="PF00071">
    <property type="entry name" value="Ras"/>
    <property type="match status" value="1"/>
</dbReference>
<accession>A0A1I8NFG4</accession>
<keyword evidence="1" id="KW-0547">Nucleotide-binding</keyword>
<reference evidence="3" key="1">
    <citation type="submission" date="2020-05" db="UniProtKB">
        <authorList>
            <consortium name="EnsemblMetazoa"/>
        </authorList>
    </citation>
    <scope>IDENTIFICATION</scope>
    <source>
        <strain evidence="3">Aabys</strain>
    </source>
</reference>
<dbReference type="GO" id="GO:0060429">
    <property type="term" value="P:epithelium development"/>
    <property type="evidence" value="ECO:0007669"/>
    <property type="project" value="UniProtKB-ARBA"/>
</dbReference>
<dbReference type="eggNOG" id="KOG0393">
    <property type="taxonomic scope" value="Eukaryota"/>
</dbReference>
<dbReference type="InterPro" id="IPR027417">
    <property type="entry name" value="P-loop_NTPase"/>
</dbReference>
<dbReference type="GO" id="GO:0022412">
    <property type="term" value="P:cellular process involved in reproduction in multicellular organism"/>
    <property type="evidence" value="ECO:0007669"/>
    <property type="project" value="UniProtKB-ARBA"/>
</dbReference>
<evidence type="ECO:0008006" key="4">
    <source>
        <dbReference type="Google" id="ProtNLM"/>
    </source>
</evidence>
<dbReference type="EnsemblMetazoa" id="MDOA014629-RA">
    <property type="protein sequence ID" value="MDOA014629-PA"/>
    <property type="gene ID" value="MDOA014629"/>
</dbReference>
<dbReference type="PRINTS" id="PR00449">
    <property type="entry name" value="RASTRNSFRMNG"/>
</dbReference>
<dbReference type="VEuPathDB" id="VectorBase:MDOA014629"/>
<organism evidence="3">
    <name type="scientific">Musca domestica</name>
    <name type="common">House fly</name>
    <dbReference type="NCBI Taxonomy" id="7370"/>
    <lineage>
        <taxon>Eukaryota</taxon>
        <taxon>Metazoa</taxon>
        <taxon>Ecdysozoa</taxon>
        <taxon>Arthropoda</taxon>
        <taxon>Hexapoda</taxon>
        <taxon>Insecta</taxon>
        <taxon>Pterygota</taxon>
        <taxon>Neoptera</taxon>
        <taxon>Endopterygota</taxon>
        <taxon>Diptera</taxon>
        <taxon>Brachycera</taxon>
        <taxon>Muscomorpha</taxon>
        <taxon>Muscoidea</taxon>
        <taxon>Muscidae</taxon>
        <taxon>Musca</taxon>
    </lineage>
</organism>
<dbReference type="PANTHER" id="PTHR24072">
    <property type="entry name" value="RHO FAMILY GTPASE"/>
    <property type="match status" value="1"/>
</dbReference>
<dbReference type="InterPro" id="IPR003578">
    <property type="entry name" value="Small_GTPase_Rho"/>
</dbReference>
<dbReference type="GO" id="GO:0035099">
    <property type="term" value="P:hemocyte migration"/>
    <property type="evidence" value="ECO:0007669"/>
    <property type="project" value="UniProtKB-ARBA"/>
</dbReference>
<dbReference type="GO" id="GO:0005525">
    <property type="term" value="F:GTP binding"/>
    <property type="evidence" value="ECO:0007669"/>
    <property type="project" value="UniProtKB-KW"/>
</dbReference>
<dbReference type="GO" id="GO:0003006">
    <property type="term" value="P:developmental process involved in reproduction"/>
    <property type="evidence" value="ECO:0007669"/>
    <property type="project" value="UniProtKB-ARBA"/>
</dbReference>
<keyword evidence="2" id="KW-0342">GTP-binding</keyword>
<dbReference type="SMART" id="SM00173">
    <property type="entry name" value="RAS"/>
    <property type="match status" value="1"/>
</dbReference>
<evidence type="ECO:0000313" key="3">
    <source>
        <dbReference type="EnsemblMetazoa" id="MDOA014629-PA"/>
    </source>
</evidence>
<name>A0A1I8NFG4_MUSDO</name>
<protein>
    <recommendedName>
        <fullName evidence="4">Ras family protein</fullName>
    </recommendedName>
</protein>
<dbReference type="GO" id="GO:0035006">
    <property type="term" value="P:melanization defense response"/>
    <property type="evidence" value="ECO:0007669"/>
    <property type="project" value="UniProtKB-ARBA"/>
</dbReference>
<dbReference type="STRING" id="7370.A0A1I8NFG4"/>
<proteinExistence type="predicted"/>
<dbReference type="SUPFAM" id="SSF52540">
    <property type="entry name" value="P-loop containing nucleoside triphosphate hydrolases"/>
    <property type="match status" value="1"/>
</dbReference>
<sequence>MNPRRSLKFLLLGDAGVGKSCLVNIYLYKLNLLYHEHRFDKQIYQIDILEILTFDELHRHNIYENERDAVVNILCFNVTDRKTLYSLRHQWIPELLKLKKNPKIFLMGLQCDRREQFLTKLTQNCVSREEGRQLALYYENLYYVECSALKLASVKEAFDEILELYFYLDIQKQMEERILKLYATMRISFKFYGPIRWKIPEIGEADYMHPAEECFL</sequence>
<dbReference type="SMART" id="SM00175">
    <property type="entry name" value="RAB"/>
    <property type="match status" value="1"/>
</dbReference>
<gene>
    <name evidence="3" type="primary">101896531</name>
</gene>
<dbReference type="AlphaFoldDB" id="A0A1I8NFG4"/>
<dbReference type="GO" id="GO:0003924">
    <property type="term" value="F:GTPase activity"/>
    <property type="evidence" value="ECO:0007669"/>
    <property type="project" value="InterPro"/>
</dbReference>
<dbReference type="GO" id="GO:0007264">
    <property type="term" value="P:small GTPase-mediated signal transduction"/>
    <property type="evidence" value="ECO:0007669"/>
    <property type="project" value="InterPro"/>
</dbReference>
<evidence type="ECO:0000256" key="1">
    <source>
        <dbReference type="ARBA" id="ARBA00022741"/>
    </source>
</evidence>
<dbReference type="PROSITE" id="PS51419">
    <property type="entry name" value="RAB"/>
    <property type="match status" value="1"/>
</dbReference>
<dbReference type="SMART" id="SM00174">
    <property type="entry name" value="RHO"/>
    <property type="match status" value="1"/>
</dbReference>
<dbReference type="InterPro" id="IPR001806">
    <property type="entry name" value="Small_GTPase"/>
</dbReference>
<dbReference type="Gene3D" id="3.40.50.300">
    <property type="entry name" value="P-loop containing nucleotide triphosphate hydrolases"/>
    <property type="match status" value="1"/>
</dbReference>
<evidence type="ECO:0000256" key="2">
    <source>
        <dbReference type="ARBA" id="ARBA00023134"/>
    </source>
</evidence>
<dbReference type="GO" id="GO:0001667">
    <property type="term" value="P:ameboidal-type cell migration"/>
    <property type="evidence" value="ECO:0007669"/>
    <property type="project" value="UniProtKB-ARBA"/>
</dbReference>